<reference evidence="1 2" key="1">
    <citation type="submission" date="2020-02" db="EMBL/GenBank/DDBJ databases">
        <authorList>
            <person name="Kim Y.B."/>
            <person name="Roh S.W."/>
        </authorList>
    </citation>
    <scope>NUCLEOTIDE SEQUENCE [LARGE SCALE GENOMIC DNA]</scope>
    <source>
        <strain evidence="1 2">DSM 103574</strain>
    </source>
</reference>
<dbReference type="AlphaFoldDB" id="A0A858BUR1"/>
<dbReference type="RefSeq" id="WP_163067031.1">
    <property type="nucleotide sequence ID" value="NZ_CP048649.1"/>
</dbReference>
<gene>
    <name evidence="1" type="ORF">Ami103574_10870</name>
</gene>
<sequence>MKTFVNKILAIFTVAILCIGAYGFGVAADESRVYAASQYDNLNQFKGVGDYFVVSDNSSGKQALAAMIPDRLHTCAVSGVYTIEIWTPKGEDGQAVSDNSAQAGTPGQYMIQDVNIVKGSKFTTGGNLAEGAGIKGIIQLSGGNGGSGANKFANGSSGPYDGGTGGTGYYAGVGGKGGYGGGRYQSCGNGGKGGDGYVGGNGGKGGTIGILEGAGGTGGSGFIAGMGGAGSTTASSGSTYPLTYASPMNQDAYGNVKWKTGGAFPGFTVQANNGTVAQIKITLKKVVPDMSINDGIIPIALDQSSSYESQMRAATALEKISSILDSKLGGNTTDLPVQSSVVSVVKGKAFDIYVPVESTKSGNTVVGTVTVINNDVKDGLLQLVGRIDTAGNKEIVVGDTKFVLQTVEEPDSTNVTAILN</sequence>
<protein>
    <submittedName>
        <fullName evidence="1">Uncharacterized protein</fullName>
    </submittedName>
</protein>
<evidence type="ECO:0000313" key="2">
    <source>
        <dbReference type="Proteomes" id="UP000466848"/>
    </source>
</evidence>
<organism evidence="1 2">
    <name type="scientific">Aminipila butyrica</name>
    <dbReference type="NCBI Taxonomy" id="433296"/>
    <lineage>
        <taxon>Bacteria</taxon>
        <taxon>Bacillati</taxon>
        <taxon>Bacillota</taxon>
        <taxon>Clostridia</taxon>
        <taxon>Peptostreptococcales</taxon>
        <taxon>Anaerovoracaceae</taxon>
        <taxon>Aminipila</taxon>
    </lineage>
</organism>
<accession>A0A858BUR1</accession>
<dbReference type="EMBL" id="CP048649">
    <property type="protein sequence ID" value="QIB69791.1"/>
    <property type="molecule type" value="Genomic_DNA"/>
</dbReference>
<evidence type="ECO:0000313" key="1">
    <source>
        <dbReference type="EMBL" id="QIB69791.1"/>
    </source>
</evidence>
<dbReference type="KEGG" id="abut:Ami103574_10870"/>
<name>A0A858BUR1_9FIRM</name>
<proteinExistence type="predicted"/>
<keyword evidence="2" id="KW-1185">Reference proteome</keyword>
<dbReference type="Proteomes" id="UP000466848">
    <property type="component" value="Chromosome"/>
</dbReference>